<organism evidence="9">
    <name type="scientific">Thermodesulfatator atlanticus</name>
    <dbReference type="NCBI Taxonomy" id="501497"/>
    <lineage>
        <taxon>Bacteria</taxon>
        <taxon>Pseudomonadati</taxon>
        <taxon>Thermodesulfobacteriota</taxon>
        <taxon>Thermodesulfobacteria</taxon>
        <taxon>Thermodesulfobacteriales</taxon>
        <taxon>Thermodesulfatatoraceae</taxon>
        <taxon>Thermodesulfatator</taxon>
    </lineage>
</organism>
<feature type="transmembrane region" description="Helical" evidence="7">
    <location>
        <begin position="66"/>
        <end position="84"/>
    </location>
</feature>
<feature type="transmembrane region" description="Helical" evidence="7">
    <location>
        <begin position="31"/>
        <end position="54"/>
    </location>
</feature>
<dbReference type="PANTHER" id="PTHR30252:SF0">
    <property type="entry name" value="PEPTIDE TRANSPORTER CSTA"/>
    <property type="match status" value="1"/>
</dbReference>
<evidence type="ECO:0000256" key="1">
    <source>
        <dbReference type="ARBA" id="ARBA00004651"/>
    </source>
</evidence>
<feature type="transmembrane region" description="Helical" evidence="7">
    <location>
        <begin position="7"/>
        <end position="25"/>
    </location>
</feature>
<proteinExistence type="inferred from homology"/>
<dbReference type="PANTHER" id="PTHR30252">
    <property type="entry name" value="INNER MEMBRANE PEPTIDE TRANSPORTER"/>
    <property type="match status" value="1"/>
</dbReference>
<keyword evidence="4 7" id="KW-0812">Transmembrane</keyword>
<keyword evidence="5 7" id="KW-1133">Transmembrane helix</keyword>
<protein>
    <submittedName>
        <fullName evidence="9">Carbon starvation protein A</fullName>
    </submittedName>
</protein>
<gene>
    <name evidence="9" type="ORF">ENJ96_00810</name>
</gene>
<evidence type="ECO:0000313" key="9">
    <source>
        <dbReference type="EMBL" id="HHI96375.1"/>
    </source>
</evidence>
<dbReference type="EMBL" id="DROK01000025">
    <property type="protein sequence ID" value="HHI96375.1"/>
    <property type="molecule type" value="Genomic_DNA"/>
</dbReference>
<dbReference type="InterPro" id="IPR051605">
    <property type="entry name" value="CstA"/>
</dbReference>
<dbReference type="GO" id="GO:0009267">
    <property type="term" value="P:cellular response to starvation"/>
    <property type="evidence" value="ECO:0007669"/>
    <property type="project" value="InterPro"/>
</dbReference>
<accession>A0A7V5U1S2</accession>
<dbReference type="AlphaFoldDB" id="A0A7V5U1S2"/>
<feature type="domain" description="CstA N-terminal" evidence="8">
    <location>
        <begin position="11"/>
        <end position="78"/>
    </location>
</feature>
<comment type="caution">
    <text evidence="9">The sequence shown here is derived from an EMBL/GenBank/DDBJ whole genome shotgun (WGS) entry which is preliminary data.</text>
</comment>
<feature type="non-terminal residue" evidence="9">
    <location>
        <position position="1"/>
    </location>
</feature>
<dbReference type="InterPro" id="IPR003706">
    <property type="entry name" value="CstA_N"/>
</dbReference>
<dbReference type="Pfam" id="PF02554">
    <property type="entry name" value="CstA"/>
    <property type="match status" value="1"/>
</dbReference>
<name>A0A7V5U1S2_9BACT</name>
<evidence type="ECO:0000256" key="6">
    <source>
        <dbReference type="ARBA" id="ARBA00023136"/>
    </source>
</evidence>
<comment type="subcellular location">
    <subcellularLocation>
        <location evidence="1">Cell membrane</location>
        <topology evidence="1">Multi-pass membrane protein</topology>
    </subcellularLocation>
</comment>
<evidence type="ECO:0000256" key="4">
    <source>
        <dbReference type="ARBA" id="ARBA00022692"/>
    </source>
</evidence>
<dbReference type="GO" id="GO:0005886">
    <property type="term" value="C:plasma membrane"/>
    <property type="evidence" value="ECO:0007669"/>
    <property type="project" value="UniProtKB-SubCell"/>
</dbReference>
<reference evidence="9" key="1">
    <citation type="journal article" date="2020" name="mSystems">
        <title>Genome- and Community-Level Interaction Insights into Carbon Utilization and Element Cycling Functions of Hydrothermarchaeota in Hydrothermal Sediment.</title>
        <authorList>
            <person name="Zhou Z."/>
            <person name="Liu Y."/>
            <person name="Xu W."/>
            <person name="Pan J."/>
            <person name="Luo Z.H."/>
            <person name="Li M."/>
        </authorList>
    </citation>
    <scope>NUCLEOTIDE SEQUENCE [LARGE SCALE GENOMIC DNA]</scope>
    <source>
        <strain evidence="9">HyVt-533</strain>
    </source>
</reference>
<keyword evidence="3" id="KW-1003">Cell membrane</keyword>
<evidence type="ECO:0000256" key="5">
    <source>
        <dbReference type="ARBA" id="ARBA00022989"/>
    </source>
</evidence>
<sequence>GLDRKTRMFGATVLSVGLAAFLAFSGTWRSIWPLMGTANQLLAALALLAVFVWLKALRTNYSFVKWPAVFMFLVTTTALVLLLVKNLGRHPVLGLLALLLLSFALYVAKAGFFPQTPGRSPQRTL</sequence>
<evidence type="ECO:0000256" key="7">
    <source>
        <dbReference type="SAM" id="Phobius"/>
    </source>
</evidence>
<keyword evidence="6 7" id="KW-0472">Membrane</keyword>
<feature type="transmembrane region" description="Helical" evidence="7">
    <location>
        <begin position="90"/>
        <end position="113"/>
    </location>
</feature>
<evidence type="ECO:0000259" key="8">
    <source>
        <dbReference type="Pfam" id="PF02554"/>
    </source>
</evidence>
<evidence type="ECO:0000256" key="2">
    <source>
        <dbReference type="ARBA" id="ARBA00007755"/>
    </source>
</evidence>
<comment type="similarity">
    <text evidence="2">Belongs to the peptide transporter carbon starvation (CstA) (TC 2.A.114) family.</text>
</comment>
<evidence type="ECO:0000256" key="3">
    <source>
        <dbReference type="ARBA" id="ARBA00022475"/>
    </source>
</evidence>
<dbReference type="Proteomes" id="UP000886101">
    <property type="component" value="Unassembled WGS sequence"/>
</dbReference>